<evidence type="ECO:0000313" key="3">
    <source>
        <dbReference type="EMBL" id="VDM43400.1"/>
    </source>
</evidence>
<keyword evidence="4" id="KW-1185">Reference proteome</keyword>
<gene>
    <name evidence="3" type="ORF">TCNE_LOCUS12079</name>
</gene>
<feature type="region of interest" description="Disordered" evidence="1">
    <location>
        <begin position="410"/>
        <end position="435"/>
    </location>
</feature>
<evidence type="ECO:0000256" key="2">
    <source>
        <dbReference type="SAM" id="Phobius"/>
    </source>
</evidence>
<dbReference type="Proteomes" id="UP000050794">
    <property type="component" value="Unassembled WGS sequence"/>
</dbReference>
<feature type="region of interest" description="Disordered" evidence="1">
    <location>
        <begin position="234"/>
        <end position="339"/>
    </location>
</feature>
<proteinExistence type="predicted"/>
<evidence type="ECO:0000313" key="5">
    <source>
        <dbReference type="WBParaSite" id="TCNE_0001207901-mRNA-1"/>
    </source>
</evidence>
<reference evidence="5" key="1">
    <citation type="submission" date="2016-06" db="UniProtKB">
        <authorList>
            <consortium name="WormBaseParasite"/>
        </authorList>
    </citation>
    <scope>IDENTIFICATION</scope>
</reference>
<evidence type="ECO:0000256" key="1">
    <source>
        <dbReference type="SAM" id="MobiDB-lite"/>
    </source>
</evidence>
<keyword evidence="2" id="KW-0472">Membrane</keyword>
<dbReference type="WBParaSite" id="TCNE_0001207901-mRNA-1">
    <property type="protein sequence ID" value="TCNE_0001207901-mRNA-1"/>
    <property type="gene ID" value="TCNE_0001207901"/>
</dbReference>
<dbReference type="AlphaFoldDB" id="A0A183UUA9"/>
<feature type="compositionally biased region" description="Basic and acidic residues" evidence="1">
    <location>
        <begin position="410"/>
        <end position="419"/>
    </location>
</feature>
<name>A0A183UUA9_TOXCA</name>
<keyword evidence="2" id="KW-0812">Transmembrane</keyword>
<dbReference type="EMBL" id="UYWY01021106">
    <property type="protein sequence ID" value="VDM43400.1"/>
    <property type="molecule type" value="Genomic_DNA"/>
</dbReference>
<organism evidence="4 5">
    <name type="scientific">Toxocara canis</name>
    <name type="common">Canine roundworm</name>
    <dbReference type="NCBI Taxonomy" id="6265"/>
    <lineage>
        <taxon>Eukaryota</taxon>
        <taxon>Metazoa</taxon>
        <taxon>Ecdysozoa</taxon>
        <taxon>Nematoda</taxon>
        <taxon>Chromadorea</taxon>
        <taxon>Rhabditida</taxon>
        <taxon>Spirurina</taxon>
        <taxon>Ascaridomorpha</taxon>
        <taxon>Ascaridoidea</taxon>
        <taxon>Toxocaridae</taxon>
        <taxon>Toxocara</taxon>
    </lineage>
</organism>
<reference evidence="3 4" key="2">
    <citation type="submission" date="2018-11" db="EMBL/GenBank/DDBJ databases">
        <authorList>
            <consortium name="Pathogen Informatics"/>
        </authorList>
    </citation>
    <scope>NUCLEOTIDE SEQUENCE [LARGE SCALE GENOMIC DNA]</scope>
</reference>
<feature type="transmembrane region" description="Helical" evidence="2">
    <location>
        <begin position="100"/>
        <end position="121"/>
    </location>
</feature>
<feature type="compositionally biased region" description="Basic and acidic residues" evidence="1">
    <location>
        <begin position="239"/>
        <end position="249"/>
    </location>
</feature>
<protein>
    <submittedName>
        <fullName evidence="5">UL46</fullName>
    </submittedName>
</protein>
<keyword evidence="2" id="KW-1133">Transmembrane helix</keyword>
<accession>A0A183UUA9</accession>
<evidence type="ECO:0000313" key="4">
    <source>
        <dbReference type="Proteomes" id="UP000050794"/>
    </source>
</evidence>
<sequence length="435" mass="48575">MLIFKQLSEVTMKILFLKEHVTFYGTSEVADERDDTPVLGPIYGKAMTNEEIDELLRSLDNVYRHFGPTAALSCIVWRALYSTARDPNRLDQAMLSGSDAFVRIGSYLAAAIMVAIVAYLFDEYTYRNRIDLTPVKIDPRGYSVDELHLLNIPNAVNGCLHGIRPTIVGATKVLPVDEVFFDDKVNAQSAEPAIRTISKEGGLRVMAVHHYVDMTISMPNEVTAVGSFLDDAAADDSNESGRDADEPIHYTRTAEIVDNPLSGSVRAERRSKVPLVRSDGMPVAGTQSSPKSRHYKDQHSSRRKSRKHSVREIETKEKSVRRHPPLRAQPRFLSPKIRTDTTELSSPICVREMGTQSSQRHCSEQTAYRRKDMVTSVSTQESTRMTQDGGKKMRLVQVEATTPNAKKRLLAKDNEHGSEENSETSGVLPISERKG</sequence>